<feature type="compositionally biased region" description="Low complexity" evidence="1">
    <location>
        <begin position="343"/>
        <end position="355"/>
    </location>
</feature>
<feature type="transmembrane region" description="Helical" evidence="2">
    <location>
        <begin position="185"/>
        <end position="206"/>
    </location>
</feature>
<dbReference type="AlphaFoldDB" id="A0A8H6HFA3"/>
<keyword evidence="2" id="KW-1133">Transmembrane helix</keyword>
<proteinExistence type="predicted"/>
<keyword evidence="5" id="KW-1185">Reference proteome</keyword>
<name>A0A8H6HFA3_9AGAR</name>
<feature type="compositionally biased region" description="Acidic residues" evidence="1">
    <location>
        <begin position="303"/>
        <end position="312"/>
    </location>
</feature>
<gene>
    <name evidence="4" type="ORF">DFP72DRAFT_926666</name>
</gene>
<feature type="transmembrane region" description="Helical" evidence="2">
    <location>
        <begin position="126"/>
        <end position="144"/>
    </location>
</feature>
<feature type="region of interest" description="Disordered" evidence="1">
    <location>
        <begin position="296"/>
        <end position="367"/>
    </location>
</feature>
<dbReference type="Pfam" id="PF20151">
    <property type="entry name" value="DUF6533"/>
    <property type="match status" value="1"/>
</dbReference>
<evidence type="ECO:0000313" key="5">
    <source>
        <dbReference type="Proteomes" id="UP000521943"/>
    </source>
</evidence>
<keyword evidence="2" id="KW-0472">Membrane</keyword>
<evidence type="ECO:0000256" key="1">
    <source>
        <dbReference type="SAM" id="MobiDB-lite"/>
    </source>
</evidence>
<feature type="transmembrane region" description="Helical" evidence="2">
    <location>
        <begin position="55"/>
        <end position="72"/>
    </location>
</feature>
<sequence length="367" mass="40154">MSLSPEDVADLTEEISIWFMQDYIQLGFWTLYLYHYPTTLVEEVSTIWPQKWRTGKILFFLLRYTPILYLVLRILTDLRAHIDLTPKVCQGMAVACAFVIGRVTIYGAEVVILLCLHALLGARRRYLALLIMIYTGSTIAAIILSSRWDSEGSRTIPRSKLDQELGYGCTWAGAPSSDAIKLGTIAGYINLGKVTSVAILMLSVFLVRYRSTTGTLLHVLRRDSGVHIFSLTALRLTSAVIGNLQESLGFYNIPTAILNSGQYAVIPILACRLLLNMRKSEDPGVQKTVSSLLFGAPVPGHDSEDEDEDEPTDISLGPVRRYAGLGRQGDAKGGMARRDAEAEVGAVPVAEENGGSVRPTASQSAGD</sequence>
<protein>
    <recommendedName>
        <fullName evidence="3">DUF6533 domain-containing protein</fullName>
    </recommendedName>
</protein>
<dbReference type="EMBL" id="JACGCI010000109">
    <property type="protein sequence ID" value="KAF6745192.1"/>
    <property type="molecule type" value="Genomic_DNA"/>
</dbReference>
<reference evidence="4 5" key="1">
    <citation type="submission" date="2020-07" db="EMBL/GenBank/DDBJ databases">
        <title>Comparative genomics of pyrophilous fungi reveals a link between fire events and developmental genes.</title>
        <authorList>
            <consortium name="DOE Joint Genome Institute"/>
            <person name="Steindorff A.S."/>
            <person name="Carver A."/>
            <person name="Calhoun S."/>
            <person name="Stillman K."/>
            <person name="Liu H."/>
            <person name="Lipzen A."/>
            <person name="Pangilinan J."/>
            <person name="Labutti K."/>
            <person name="Bruns T.D."/>
            <person name="Grigoriev I.V."/>
        </authorList>
    </citation>
    <scope>NUCLEOTIDE SEQUENCE [LARGE SCALE GENOMIC DNA]</scope>
    <source>
        <strain evidence="4 5">CBS 144469</strain>
    </source>
</reference>
<keyword evidence="2" id="KW-0812">Transmembrane</keyword>
<evidence type="ECO:0000313" key="4">
    <source>
        <dbReference type="EMBL" id="KAF6745192.1"/>
    </source>
</evidence>
<organism evidence="4 5">
    <name type="scientific">Ephemerocybe angulata</name>
    <dbReference type="NCBI Taxonomy" id="980116"/>
    <lineage>
        <taxon>Eukaryota</taxon>
        <taxon>Fungi</taxon>
        <taxon>Dikarya</taxon>
        <taxon>Basidiomycota</taxon>
        <taxon>Agaricomycotina</taxon>
        <taxon>Agaricomycetes</taxon>
        <taxon>Agaricomycetidae</taxon>
        <taxon>Agaricales</taxon>
        <taxon>Agaricineae</taxon>
        <taxon>Psathyrellaceae</taxon>
        <taxon>Ephemerocybe</taxon>
    </lineage>
</organism>
<dbReference type="Proteomes" id="UP000521943">
    <property type="component" value="Unassembled WGS sequence"/>
</dbReference>
<evidence type="ECO:0000259" key="3">
    <source>
        <dbReference type="Pfam" id="PF20151"/>
    </source>
</evidence>
<feature type="transmembrane region" description="Helical" evidence="2">
    <location>
        <begin position="92"/>
        <end position="119"/>
    </location>
</feature>
<feature type="domain" description="DUF6533" evidence="3">
    <location>
        <begin position="23"/>
        <end position="68"/>
    </location>
</feature>
<dbReference type="OrthoDB" id="2804471at2759"/>
<accession>A0A8H6HFA3</accession>
<comment type="caution">
    <text evidence="4">The sequence shown here is derived from an EMBL/GenBank/DDBJ whole genome shotgun (WGS) entry which is preliminary data.</text>
</comment>
<feature type="transmembrane region" description="Helical" evidence="2">
    <location>
        <begin position="15"/>
        <end position="34"/>
    </location>
</feature>
<evidence type="ECO:0000256" key="2">
    <source>
        <dbReference type="SAM" id="Phobius"/>
    </source>
</evidence>
<dbReference type="InterPro" id="IPR045340">
    <property type="entry name" value="DUF6533"/>
</dbReference>